<keyword evidence="2" id="KW-0175">Coiled coil</keyword>
<dbReference type="Proteomes" id="UP001329430">
    <property type="component" value="Chromosome 9"/>
</dbReference>
<feature type="region of interest" description="Disordered" evidence="3">
    <location>
        <begin position="1"/>
        <end position="28"/>
    </location>
</feature>
<feature type="coiled-coil region" evidence="2">
    <location>
        <begin position="67"/>
        <end position="133"/>
    </location>
</feature>
<proteinExistence type="inferred from homology"/>
<dbReference type="AlphaFoldDB" id="A0AAN7V0K2"/>
<accession>A0AAN7V0K2</accession>
<dbReference type="Pfam" id="PF09728">
    <property type="entry name" value="Taxilin"/>
    <property type="match status" value="1"/>
</dbReference>
<organism evidence="4 5">
    <name type="scientific">Pyrocoelia pectoralis</name>
    <dbReference type="NCBI Taxonomy" id="417401"/>
    <lineage>
        <taxon>Eukaryota</taxon>
        <taxon>Metazoa</taxon>
        <taxon>Ecdysozoa</taxon>
        <taxon>Arthropoda</taxon>
        <taxon>Hexapoda</taxon>
        <taxon>Insecta</taxon>
        <taxon>Pterygota</taxon>
        <taxon>Neoptera</taxon>
        <taxon>Endopterygota</taxon>
        <taxon>Coleoptera</taxon>
        <taxon>Polyphaga</taxon>
        <taxon>Elateriformia</taxon>
        <taxon>Elateroidea</taxon>
        <taxon>Lampyridae</taxon>
        <taxon>Lampyrinae</taxon>
        <taxon>Pyrocoelia</taxon>
    </lineage>
</organism>
<evidence type="ECO:0000256" key="2">
    <source>
        <dbReference type="SAM" id="Coils"/>
    </source>
</evidence>
<evidence type="ECO:0000313" key="5">
    <source>
        <dbReference type="Proteomes" id="UP001329430"/>
    </source>
</evidence>
<comment type="similarity">
    <text evidence="1">Belongs to the taxilin family.</text>
</comment>
<feature type="coiled-coil region" evidence="2">
    <location>
        <begin position="170"/>
        <end position="257"/>
    </location>
</feature>
<keyword evidence="5" id="KW-1185">Reference proteome</keyword>
<evidence type="ECO:0008006" key="6">
    <source>
        <dbReference type="Google" id="ProtNLM"/>
    </source>
</evidence>
<dbReference type="InterPro" id="IPR026183">
    <property type="entry name" value="Taxilin_fam"/>
</dbReference>
<feature type="coiled-coil region" evidence="2">
    <location>
        <begin position="300"/>
        <end position="334"/>
    </location>
</feature>
<name>A0AAN7V0K2_9COLE</name>
<gene>
    <name evidence="4" type="ORF">RI129_011669</name>
</gene>
<evidence type="ECO:0000256" key="3">
    <source>
        <dbReference type="SAM" id="MobiDB-lite"/>
    </source>
</evidence>
<dbReference type="PANTHER" id="PTHR16127">
    <property type="entry name" value="TAXILIN"/>
    <property type="match status" value="1"/>
</dbReference>
<dbReference type="PANTHER" id="PTHR16127:SF13">
    <property type="entry name" value="GH01188P"/>
    <property type="match status" value="1"/>
</dbReference>
<feature type="compositionally biased region" description="Basic and acidic residues" evidence="3">
    <location>
        <begin position="15"/>
        <end position="27"/>
    </location>
</feature>
<comment type="caution">
    <text evidence="4">The sequence shown here is derived from an EMBL/GenBank/DDBJ whole genome shotgun (WGS) entry which is preliminary data.</text>
</comment>
<evidence type="ECO:0000313" key="4">
    <source>
        <dbReference type="EMBL" id="KAK5639177.1"/>
    </source>
</evidence>
<evidence type="ECO:0000256" key="1">
    <source>
        <dbReference type="ARBA" id="ARBA00009550"/>
    </source>
</evidence>
<reference evidence="4 5" key="1">
    <citation type="journal article" date="2024" name="Insects">
        <title>An Improved Chromosome-Level Genome Assembly of the Firefly Pyrocoelia pectoralis.</title>
        <authorList>
            <person name="Fu X."/>
            <person name="Meyer-Rochow V.B."/>
            <person name="Ballantyne L."/>
            <person name="Zhu X."/>
        </authorList>
    </citation>
    <scope>NUCLEOTIDE SEQUENCE [LARGE SCALE GENOMIC DNA]</scope>
    <source>
        <strain evidence="4">XCY_ONT2</strain>
    </source>
</reference>
<dbReference type="GO" id="GO:0019905">
    <property type="term" value="F:syntaxin binding"/>
    <property type="evidence" value="ECO:0007669"/>
    <property type="project" value="InterPro"/>
</dbReference>
<protein>
    <recommendedName>
        <fullName evidence="6">Alpha-taxilin</fullName>
    </recommendedName>
</protein>
<dbReference type="EMBL" id="JAVRBK010000009">
    <property type="protein sequence ID" value="KAK5639177.1"/>
    <property type="molecule type" value="Genomic_DNA"/>
</dbReference>
<sequence length="442" mass="51407">MDVRQDEGINGNKKRREDKVRRRDTKAPDNVLKEVNGLSLTDQEKYEALFSRYSNLYEEYRTCHSSLGVAEKKCVTLQKDKNQLQTEQSKLVLARSRMESLCRELQRQNKLVKEENIAKIREEEERRKEVAAKFQVTLNEVMGIMQETNEKNIKLRDTNLDMAVKIESVCKQFEQRKEQQSKMEQQIELEKQLAQAQILKAQLEFNAGQEMWSQEREMLLDKFKKSEENCSQLQQTIKTLQENLEFYSGKYQEFKSSITKSNQVFEDCKLEMSKMTKHIIVLEKAVKMWKHRSQKHAESVLELCANKQVQEKKLDQLQKLCRQLQADRSSYLKLLKTNGIQPTSETIVDDQVIVQATMDQISKNAKYLKQLKDDLKVLGDELSNIQHVGTVESIENCNESIDTTEDVSEERIDIASIEDDIASHDTSLTEHNSLNSVENDLA</sequence>